<gene>
    <name evidence="8" type="ORF">OFBG_01035</name>
</gene>
<dbReference type="SUPFAM" id="SSF55785">
    <property type="entry name" value="PYP-like sensor domain (PAS domain)"/>
    <property type="match status" value="1"/>
</dbReference>
<dbReference type="CDD" id="cd00009">
    <property type="entry name" value="AAA"/>
    <property type="match status" value="1"/>
</dbReference>
<keyword evidence="2" id="KW-0067">ATP-binding</keyword>
<evidence type="ECO:0000313" key="8">
    <source>
        <dbReference type="EMBL" id="EEO30007.1"/>
    </source>
</evidence>
<dbReference type="SUPFAM" id="SSF46689">
    <property type="entry name" value="Homeodomain-like"/>
    <property type="match status" value="1"/>
</dbReference>
<evidence type="ECO:0000256" key="5">
    <source>
        <dbReference type="ARBA" id="ARBA00023163"/>
    </source>
</evidence>
<sequence>MAVLTDHGSMRNEPSTKERIDMSFTELASFLQAQTEPHILFDREYRIIAVNSAFRKYCNPKTSVIGRTCYEVSHNYTKPCDYSGETCPLAKSRHSGKSERVLHMHHTPEGEEYVSIELTPIKNASGEITCFVEKIEPVKIAKGQTVKNSLTGKSAAYTRMMNLVEKAASSDINTLLYGESGTGKEVVAQAIHRSGKRAAKPFIVVDCPGIPETHFESELFGQERPTHSKTGSAKRGLVDAADGGTLFLDEVGDLPLSIQSKLLHLLETGAYRRHGSADLRRADIRVISATSHNLRKKTEDKLFRKDLYYMLEAFPIPVPAVRDRLEDIPLLIASLLKKVAPERNLTLSDEAMFLLQTYSYPGNVRELRNFLERAALLCESHEIRPEHLLIPEPENGEKPTAQQISPDTQSGQLLSTFSGKRKTLAKMLGISERTLYRRLSELHEKQER</sequence>
<dbReference type="PROSITE" id="PS50045">
    <property type="entry name" value="SIGMA54_INTERACT_4"/>
    <property type="match status" value="1"/>
</dbReference>
<dbReference type="Gene3D" id="1.10.8.60">
    <property type="match status" value="1"/>
</dbReference>
<dbReference type="GeneID" id="77134998"/>
<organism evidence="8 9">
    <name type="scientific">Oxalobacter formigenes OXCC13</name>
    <dbReference type="NCBI Taxonomy" id="556269"/>
    <lineage>
        <taxon>Bacteria</taxon>
        <taxon>Pseudomonadati</taxon>
        <taxon>Pseudomonadota</taxon>
        <taxon>Betaproteobacteria</taxon>
        <taxon>Burkholderiales</taxon>
        <taxon>Oxalobacteraceae</taxon>
        <taxon>Oxalobacter</taxon>
    </lineage>
</organism>
<dbReference type="GO" id="GO:0005524">
    <property type="term" value="F:ATP binding"/>
    <property type="evidence" value="ECO:0007669"/>
    <property type="project" value="UniProtKB-KW"/>
</dbReference>
<keyword evidence="4" id="KW-0238">DNA-binding</keyword>
<dbReference type="InterPro" id="IPR003593">
    <property type="entry name" value="AAA+_ATPase"/>
</dbReference>
<dbReference type="GO" id="GO:0043565">
    <property type="term" value="F:sequence-specific DNA binding"/>
    <property type="evidence" value="ECO:0007669"/>
    <property type="project" value="InterPro"/>
</dbReference>
<accession>C3X9Y1</accession>
<dbReference type="SMART" id="SM00382">
    <property type="entry name" value="AAA"/>
    <property type="match status" value="1"/>
</dbReference>
<dbReference type="EMBL" id="GG658170">
    <property type="protein sequence ID" value="EEO30007.1"/>
    <property type="molecule type" value="Genomic_DNA"/>
</dbReference>
<keyword evidence="3" id="KW-0805">Transcription regulation</keyword>
<dbReference type="InterPro" id="IPR000014">
    <property type="entry name" value="PAS"/>
</dbReference>
<dbReference type="GO" id="GO:0006355">
    <property type="term" value="P:regulation of DNA-templated transcription"/>
    <property type="evidence" value="ECO:0007669"/>
    <property type="project" value="InterPro"/>
</dbReference>
<dbReference type="CDD" id="cd00130">
    <property type="entry name" value="PAS"/>
    <property type="match status" value="1"/>
</dbReference>
<dbReference type="InterPro" id="IPR058031">
    <property type="entry name" value="AAA_lid_NorR"/>
</dbReference>
<protein>
    <submittedName>
        <fullName evidence="8">Sigma-54 interaction domain protein</fullName>
    </submittedName>
</protein>
<dbReference type="Pfam" id="PF00158">
    <property type="entry name" value="Sigma54_activat"/>
    <property type="match status" value="1"/>
</dbReference>
<dbReference type="InterPro" id="IPR002078">
    <property type="entry name" value="Sigma_54_int"/>
</dbReference>
<dbReference type="FunFam" id="3.40.50.300:FF:000006">
    <property type="entry name" value="DNA-binding transcriptional regulator NtrC"/>
    <property type="match status" value="1"/>
</dbReference>
<dbReference type="InterPro" id="IPR002197">
    <property type="entry name" value="HTH_Fis"/>
</dbReference>
<evidence type="ECO:0000256" key="3">
    <source>
        <dbReference type="ARBA" id="ARBA00023015"/>
    </source>
</evidence>
<feature type="domain" description="Sigma-54 factor interaction" evidence="7">
    <location>
        <begin position="150"/>
        <end position="376"/>
    </location>
</feature>
<evidence type="ECO:0000256" key="4">
    <source>
        <dbReference type="ARBA" id="ARBA00023125"/>
    </source>
</evidence>
<dbReference type="InterPro" id="IPR035965">
    <property type="entry name" value="PAS-like_dom_sf"/>
</dbReference>
<dbReference type="Gene3D" id="3.30.450.20">
    <property type="entry name" value="PAS domain"/>
    <property type="match status" value="1"/>
</dbReference>
<feature type="region of interest" description="Disordered" evidence="6">
    <location>
        <begin position="391"/>
        <end position="413"/>
    </location>
</feature>
<evidence type="ECO:0000256" key="2">
    <source>
        <dbReference type="ARBA" id="ARBA00022840"/>
    </source>
</evidence>
<dbReference type="RefSeq" id="WP_005880854.1">
    <property type="nucleotide sequence ID" value="NZ_CP019430.1"/>
</dbReference>
<proteinExistence type="predicted"/>
<evidence type="ECO:0000313" key="9">
    <source>
        <dbReference type="Proteomes" id="UP000005089"/>
    </source>
</evidence>
<evidence type="ECO:0000256" key="6">
    <source>
        <dbReference type="SAM" id="MobiDB-lite"/>
    </source>
</evidence>
<dbReference type="InterPro" id="IPR025944">
    <property type="entry name" value="Sigma_54_int_dom_CS"/>
</dbReference>
<dbReference type="PROSITE" id="PS00676">
    <property type="entry name" value="SIGMA54_INTERACT_2"/>
    <property type="match status" value="1"/>
</dbReference>
<evidence type="ECO:0000259" key="7">
    <source>
        <dbReference type="PROSITE" id="PS50045"/>
    </source>
</evidence>
<evidence type="ECO:0000256" key="1">
    <source>
        <dbReference type="ARBA" id="ARBA00022741"/>
    </source>
</evidence>
<dbReference type="STRING" id="847.BRW83_1111"/>
<name>C3X9Y1_OXAFO</name>
<dbReference type="eggNOG" id="COG3829">
    <property type="taxonomic scope" value="Bacteria"/>
</dbReference>
<dbReference type="Gene3D" id="3.40.50.300">
    <property type="entry name" value="P-loop containing nucleotide triphosphate hydrolases"/>
    <property type="match status" value="1"/>
</dbReference>
<feature type="compositionally biased region" description="Polar residues" evidence="6">
    <location>
        <begin position="400"/>
        <end position="413"/>
    </location>
</feature>
<dbReference type="Proteomes" id="UP000005089">
    <property type="component" value="Unassembled WGS sequence"/>
</dbReference>
<keyword evidence="1" id="KW-0547">Nucleotide-binding</keyword>
<reference evidence="8 9" key="1">
    <citation type="submission" date="2009-02" db="EMBL/GenBank/DDBJ databases">
        <title>The Genome Sequence of Oxalobacter formigenes OXCC13.</title>
        <authorList>
            <consortium name="The Broad Institute Genome Sequencing Platform"/>
            <person name="Ward D."/>
            <person name="Young S.K."/>
            <person name="Kodira C.D."/>
            <person name="Zeng Q."/>
            <person name="Koehrsen M."/>
            <person name="Alvarado L."/>
            <person name="Berlin A."/>
            <person name="Borenstein D."/>
            <person name="Chen Z."/>
            <person name="Engels R."/>
            <person name="Freedman E."/>
            <person name="Gellesch M."/>
            <person name="Goldberg J."/>
            <person name="Griggs A."/>
            <person name="Gujja S."/>
            <person name="Heiman D."/>
            <person name="Hepburn T."/>
            <person name="Howarth C."/>
            <person name="Jen D."/>
            <person name="Larson L."/>
            <person name="Lewis B."/>
            <person name="Mehta T."/>
            <person name="Park D."/>
            <person name="Pearson M."/>
            <person name="Roberts A."/>
            <person name="Saif S."/>
            <person name="Shea T."/>
            <person name="Shenoy N."/>
            <person name="Sisk P."/>
            <person name="Stolte C."/>
            <person name="Sykes S."/>
            <person name="Walk T."/>
            <person name="White J."/>
            <person name="Yandava C."/>
            <person name="Allison M.J."/>
            <person name="Lander E."/>
            <person name="Nusbaum C."/>
            <person name="Galagan J."/>
            <person name="Birren B."/>
        </authorList>
    </citation>
    <scope>NUCLEOTIDE SEQUENCE [LARGE SCALE GENOMIC DNA]</scope>
    <source>
        <strain evidence="8 9">OXCC13</strain>
    </source>
</reference>
<dbReference type="InterPro" id="IPR009057">
    <property type="entry name" value="Homeodomain-like_sf"/>
</dbReference>
<dbReference type="PROSITE" id="PS00688">
    <property type="entry name" value="SIGMA54_INTERACT_3"/>
    <property type="match status" value="1"/>
</dbReference>
<keyword evidence="5" id="KW-0804">Transcription</keyword>
<dbReference type="InterPro" id="IPR013656">
    <property type="entry name" value="PAS_4"/>
</dbReference>
<dbReference type="Pfam" id="PF08448">
    <property type="entry name" value="PAS_4"/>
    <property type="match status" value="1"/>
</dbReference>
<dbReference type="SUPFAM" id="SSF52540">
    <property type="entry name" value="P-loop containing nucleoside triphosphate hydrolases"/>
    <property type="match status" value="1"/>
</dbReference>
<dbReference type="InterPro" id="IPR025943">
    <property type="entry name" value="Sigma_54_int_dom_ATP-bd_2"/>
</dbReference>
<dbReference type="HOGENOM" id="CLU_000445_8_10_4"/>
<dbReference type="PANTHER" id="PTHR32071">
    <property type="entry name" value="TRANSCRIPTIONAL REGULATORY PROTEIN"/>
    <property type="match status" value="1"/>
</dbReference>
<dbReference type="Pfam" id="PF02954">
    <property type="entry name" value="HTH_8"/>
    <property type="match status" value="1"/>
</dbReference>
<dbReference type="AlphaFoldDB" id="C3X9Y1"/>
<dbReference type="InterPro" id="IPR027417">
    <property type="entry name" value="P-loop_NTPase"/>
</dbReference>
<keyword evidence="9" id="KW-1185">Reference proteome</keyword>
<dbReference type="Pfam" id="PF25601">
    <property type="entry name" value="AAA_lid_14"/>
    <property type="match status" value="1"/>
</dbReference>